<dbReference type="InterPro" id="IPR051471">
    <property type="entry name" value="Bacterial_PTS_sugar_comp"/>
</dbReference>
<evidence type="ECO:0000256" key="6">
    <source>
        <dbReference type="ARBA" id="ARBA00022683"/>
    </source>
</evidence>
<dbReference type="Proteomes" id="UP000265489">
    <property type="component" value="Unassembled WGS sequence"/>
</dbReference>
<dbReference type="SUPFAM" id="SSF53062">
    <property type="entry name" value="PTS system fructose IIA component-like"/>
    <property type="match status" value="1"/>
</dbReference>
<keyword evidence="6" id="KW-0598">Phosphotransferase system</keyword>
<dbReference type="GO" id="GO:0016301">
    <property type="term" value="F:kinase activity"/>
    <property type="evidence" value="ECO:0007669"/>
    <property type="project" value="UniProtKB-KW"/>
</dbReference>
<dbReference type="EMBL" id="QRYQ01000002">
    <property type="protein sequence ID" value="RGU93808.1"/>
    <property type="molecule type" value="Genomic_DNA"/>
</dbReference>
<keyword evidence="4" id="KW-0762">Sugar transport</keyword>
<evidence type="ECO:0000313" key="11">
    <source>
        <dbReference type="Proteomes" id="UP000265489"/>
    </source>
</evidence>
<dbReference type="PANTHER" id="PTHR33799">
    <property type="entry name" value="PTS PERMEASE-RELATED-RELATED"/>
    <property type="match status" value="1"/>
</dbReference>
<keyword evidence="3" id="KW-0963">Cytoplasm</keyword>
<evidence type="ECO:0000256" key="4">
    <source>
        <dbReference type="ARBA" id="ARBA00022597"/>
    </source>
</evidence>
<name>A0A395W9M8_9FIRM</name>
<dbReference type="GeneID" id="66578613"/>
<dbReference type="Gene3D" id="3.40.50.510">
    <property type="entry name" value="Phosphotransferase system, mannose-type IIA component"/>
    <property type="match status" value="1"/>
</dbReference>
<evidence type="ECO:0000313" key="10">
    <source>
        <dbReference type="EMBL" id="RHB03380.1"/>
    </source>
</evidence>
<reference evidence="11 12" key="1">
    <citation type="submission" date="2018-08" db="EMBL/GenBank/DDBJ databases">
        <title>A genome reference for cultivated species of the human gut microbiota.</title>
        <authorList>
            <person name="Zou Y."/>
            <person name="Xue W."/>
            <person name="Luo G."/>
        </authorList>
    </citation>
    <scope>NUCLEOTIDE SEQUENCE [LARGE SCALE GENOMIC DNA]</scope>
    <source>
        <strain evidence="9 11">AF15-20</strain>
        <strain evidence="10 12">AM42-13AC</strain>
    </source>
</reference>
<dbReference type="GO" id="GO:0009401">
    <property type="term" value="P:phosphoenolpyruvate-dependent sugar phosphotransferase system"/>
    <property type="evidence" value="ECO:0007669"/>
    <property type="project" value="UniProtKB-KW"/>
</dbReference>
<accession>A0A395W9M8</accession>
<evidence type="ECO:0000256" key="7">
    <source>
        <dbReference type="ARBA" id="ARBA00022777"/>
    </source>
</evidence>
<keyword evidence="5" id="KW-0808">Transferase</keyword>
<comment type="caution">
    <text evidence="9">The sequence shown here is derived from an EMBL/GenBank/DDBJ whole genome shotgun (WGS) entry which is preliminary data.</text>
</comment>
<dbReference type="RefSeq" id="WP_118011707.1">
    <property type="nucleotide sequence ID" value="NZ_CATXNH010000002.1"/>
</dbReference>
<dbReference type="EMBL" id="QSGD01000035">
    <property type="protein sequence ID" value="RHB03380.1"/>
    <property type="molecule type" value="Genomic_DNA"/>
</dbReference>
<dbReference type="Proteomes" id="UP000285288">
    <property type="component" value="Unassembled WGS sequence"/>
</dbReference>
<evidence type="ECO:0000256" key="1">
    <source>
        <dbReference type="ARBA" id="ARBA00004496"/>
    </source>
</evidence>
<dbReference type="PROSITE" id="PS51096">
    <property type="entry name" value="PTS_EIIA_TYPE_4"/>
    <property type="match status" value="1"/>
</dbReference>
<dbReference type="Pfam" id="PF03610">
    <property type="entry name" value="EIIA-man"/>
    <property type="match status" value="1"/>
</dbReference>
<gene>
    <name evidence="10" type="ORF">DW907_08510</name>
    <name evidence="9" type="ORF">DWW32_02000</name>
</gene>
<dbReference type="InterPro" id="IPR036662">
    <property type="entry name" value="PTS_EIIA_man-typ_sf"/>
</dbReference>
<evidence type="ECO:0000313" key="12">
    <source>
        <dbReference type="Proteomes" id="UP000285288"/>
    </source>
</evidence>
<protein>
    <submittedName>
        <fullName evidence="9">PTS fructose transporter subunit IIA</fullName>
    </submittedName>
</protein>
<comment type="subcellular location">
    <subcellularLocation>
        <location evidence="1">Cytoplasm</location>
    </subcellularLocation>
</comment>
<evidence type="ECO:0000259" key="8">
    <source>
        <dbReference type="PROSITE" id="PS51096"/>
    </source>
</evidence>
<sequence>MIGLIVTGHGHFATGLTTSLNLIAGDAKDYVAVDFEATDSTDDLAKKLTDAMDSLKDCEGIIVLSDLAGGSPFKTAVEIGFPRGNVEVVAGTNLGMLVEINLTRTFSEDVHALAESACNVGKDQVMRYVFQHIQQNDDLSDGI</sequence>
<dbReference type="NCBIfam" id="NF040761">
    <property type="entry name" value="AgaF"/>
    <property type="match status" value="1"/>
</dbReference>
<proteinExistence type="predicted"/>
<dbReference type="GO" id="GO:0005737">
    <property type="term" value="C:cytoplasm"/>
    <property type="evidence" value="ECO:0007669"/>
    <property type="project" value="UniProtKB-SubCell"/>
</dbReference>
<evidence type="ECO:0000256" key="5">
    <source>
        <dbReference type="ARBA" id="ARBA00022679"/>
    </source>
</evidence>
<dbReference type="CDD" id="cd00006">
    <property type="entry name" value="PTS_IIA_man"/>
    <property type="match status" value="1"/>
</dbReference>
<feature type="domain" description="PTS EIIA type-4" evidence="8">
    <location>
        <begin position="1"/>
        <end position="125"/>
    </location>
</feature>
<keyword evidence="2" id="KW-0813">Transport</keyword>
<evidence type="ECO:0000256" key="3">
    <source>
        <dbReference type="ARBA" id="ARBA00022490"/>
    </source>
</evidence>
<evidence type="ECO:0000313" key="9">
    <source>
        <dbReference type="EMBL" id="RGU93808.1"/>
    </source>
</evidence>
<keyword evidence="7" id="KW-0418">Kinase</keyword>
<dbReference type="AlphaFoldDB" id="A0A395W9M8"/>
<organism evidence="9 11">
    <name type="scientific">Holdemanella biformis</name>
    <dbReference type="NCBI Taxonomy" id="1735"/>
    <lineage>
        <taxon>Bacteria</taxon>
        <taxon>Bacillati</taxon>
        <taxon>Bacillota</taxon>
        <taxon>Erysipelotrichia</taxon>
        <taxon>Erysipelotrichales</taxon>
        <taxon>Erysipelotrichaceae</taxon>
        <taxon>Holdemanella</taxon>
    </lineage>
</organism>
<dbReference type="GO" id="GO:0016020">
    <property type="term" value="C:membrane"/>
    <property type="evidence" value="ECO:0007669"/>
    <property type="project" value="InterPro"/>
</dbReference>
<evidence type="ECO:0000256" key="2">
    <source>
        <dbReference type="ARBA" id="ARBA00022448"/>
    </source>
</evidence>
<dbReference type="InterPro" id="IPR033887">
    <property type="entry name" value="PTS_IIA_man"/>
</dbReference>
<dbReference type="InterPro" id="IPR004701">
    <property type="entry name" value="PTS_EIIA_man-typ"/>
</dbReference>
<dbReference type="PANTHER" id="PTHR33799:SF1">
    <property type="entry name" value="PTS SYSTEM MANNOSE-SPECIFIC EIIAB COMPONENT-RELATED"/>
    <property type="match status" value="1"/>
</dbReference>